<comment type="caution">
    <text evidence="2">The sequence shown here is derived from an EMBL/GenBank/DDBJ whole genome shotgun (WGS) entry which is preliminary data.</text>
</comment>
<dbReference type="InterPro" id="IPR014716">
    <property type="entry name" value="Fibrinogen_a/b/g_C_1"/>
</dbReference>
<reference evidence="2" key="1">
    <citation type="submission" date="2021-03" db="EMBL/GenBank/DDBJ databases">
        <authorList>
            <person name="Bekaert M."/>
        </authorList>
    </citation>
    <scope>NUCLEOTIDE SEQUENCE</scope>
</reference>
<evidence type="ECO:0000313" key="2">
    <source>
        <dbReference type="EMBL" id="CAG2224290.1"/>
    </source>
</evidence>
<dbReference type="AlphaFoldDB" id="A0A8S3SX68"/>
<dbReference type="SMART" id="SM00186">
    <property type="entry name" value="FBG"/>
    <property type="match status" value="1"/>
</dbReference>
<dbReference type="InterPro" id="IPR002181">
    <property type="entry name" value="Fibrinogen_a/b/g_C_dom"/>
</dbReference>
<evidence type="ECO:0000259" key="1">
    <source>
        <dbReference type="PROSITE" id="PS51406"/>
    </source>
</evidence>
<dbReference type="EMBL" id="CAJPWZ010001799">
    <property type="protein sequence ID" value="CAG2224290.1"/>
    <property type="molecule type" value="Genomic_DNA"/>
</dbReference>
<dbReference type="Pfam" id="PF00147">
    <property type="entry name" value="Fibrinogen_C"/>
    <property type="match status" value="1"/>
</dbReference>
<dbReference type="InterPro" id="IPR050373">
    <property type="entry name" value="Fibrinogen_C-term_domain"/>
</dbReference>
<keyword evidence="3" id="KW-1185">Reference proteome</keyword>
<dbReference type="PANTHER" id="PTHR19143">
    <property type="entry name" value="FIBRINOGEN/TENASCIN/ANGIOPOEITIN"/>
    <property type="match status" value="1"/>
</dbReference>
<protein>
    <recommendedName>
        <fullName evidence="1">Fibrinogen C-terminal domain-containing protein</fullName>
    </recommendedName>
</protein>
<dbReference type="GO" id="GO:0005615">
    <property type="term" value="C:extracellular space"/>
    <property type="evidence" value="ECO:0007669"/>
    <property type="project" value="TreeGrafter"/>
</dbReference>
<evidence type="ECO:0000313" key="3">
    <source>
        <dbReference type="Proteomes" id="UP000683360"/>
    </source>
</evidence>
<dbReference type="PROSITE" id="PS51406">
    <property type="entry name" value="FIBRINOGEN_C_2"/>
    <property type="match status" value="1"/>
</dbReference>
<proteinExistence type="predicted"/>
<gene>
    <name evidence="2" type="ORF">MEDL_37486</name>
</gene>
<organism evidence="2 3">
    <name type="scientific">Mytilus edulis</name>
    <name type="common">Blue mussel</name>
    <dbReference type="NCBI Taxonomy" id="6550"/>
    <lineage>
        <taxon>Eukaryota</taxon>
        <taxon>Metazoa</taxon>
        <taxon>Spiralia</taxon>
        <taxon>Lophotrochozoa</taxon>
        <taxon>Mollusca</taxon>
        <taxon>Bivalvia</taxon>
        <taxon>Autobranchia</taxon>
        <taxon>Pteriomorphia</taxon>
        <taxon>Mytilida</taxon>
        <taxon>Mytiloidea</taxon>
        <taxon>Mytilidae</taxon>
        <taxon>Mytilinae</taxon>
        <taxon>Mytilus</taxon>
    </lineage>
</organism>
<dbReference type="Proteomes" id="UP000683360">
    <property type="component" value="Unassembled WGS sequence"/>
</dbReference>
<dbReference type="InterPro" id="IPR036056">
    <property type="entry name" value="Fibrinogen-like_C"/>
</dbReference>
<sequence length="278" mass="31311">MPIIGKKRSAIKSQIRSSACNRCCSDDLCNMDCWKSNLSTTTTTGTTESTTTKTTVKATTSPATTAKTATTSMETTTKTGNPRECSDINFYKQGVFTIYPRGDNHPKRVYCMRLNGVKWTVIQRRINGSTNFDKTWNEYKEGFGNVNAEYWFGNEYIHAVTTNGLHKVHFILELSNGTVRYADYSIVHIGDESTKYSLNVTGYSGNAGDCLDSDGIHGRTNGMNFTTKDQDNDRYVFGNCAVDSEGGWWFSHCEYCDLNGKYGPNWDRYLYNRVKNLL</sequence>
<dbReference type="SUPFAM" id="SSF56496">
    <property type="entry name" value="Fibrinogen C-terminal domain-like"/>
    <property type="match status" value="1"/>
</dbReference>
<feature type="domain" description="Fibrinogen C-terminal" evidence="1">
    <location>
        <begin position="76"/>
        <end position="278"/>
    </location>
</feature>
<dbReference type="OrthoDB" id="7735550at2759"/>
<dbReference type="Gene3D" id="3.90.215.10">
    <property type="entry name" value="Gamma Fibrinogen, chain A, domain 1"/>
    <property type="match status" value="1"/>
</dbReference>
<accession>A0A8S3SX68</accession>
<dbReference type="CDD" id="cd00087">
    <property type="entry name" value="FReD"/>
    <property type="match status" value="1"/>
</dbReference>
<name>A0A8S3SX68_MYTED</name>